<feature type="transmembrane region" description="Helical" evidence="1">
    <location>
        <begin position="156"/>
        <end position="178"/>
    </location>
</feature>
<keyword evidence="1" id="KW-0812">Transmembrane</keyword>
<dbReference type="EMBL" id="UOGH01000290">
    <property type="protein sequence ID" value="VAX33277.1"/>
    <property type="molecule type" value="Genomic_DNA"/>
</dbReference>
<feature type="transmembrane region" description="Helical" evidence="1">
    <location>
        <begin position="32"/>
        <end position="55"/>
    </location>
</feature>
<evidence type="ECO:0000256" key="1">
    <source>
        <dbReference type="SAM" id="Phobius"/>
    </source>
</evidence>
<gene>
    <name evidence="2" type="ORF">MNBD_NITROSPIRAE02-1674</name>
</gene>
<evidence type="ECO:0000313" key="2">
    <source>
        <dbReference type="EMBL" id="VAX33277.1"/>
    </source>
</evidence>
<accession>A0A3B1DWQ4</accession>
<proteinExistence type="predicted"/>
<reference evidence="2" key="1">
    <citation type="submission" date="2018-06" db="EMBL/GenBank/DDBJ databases">
        <authorList>
            <person name="Zhirakovskaya E."/>
        </authorList>
    </citation>
    <scope>NUCLEOTIDE SEQUENCE</scope>
</reference>
<name>A0A3B1DWQ4_9ZZZZ</name>
<feature type="transmembrane region" description="Helical" evidence="1">
    <location>
        <begin position="123"/>
        <end position="144"/>
    </location>
</feature>
<keyword evidence="1" id="KW-0472">Membrane</keyword>
<keyword evidence="1" id="KW-1133">Transmembrane helix</keyword>
<dbReference type="AlphaFoldDB" id="A0A3B1DWQ4"/>
<protein>
    <recommendedName>
        <fullName evidence="3">VIT family protein</fullName>
    </recommendedName>
</protein>
<feature type="transmembrane region" description="Helical" evidence="1">
    <location>
        <begin position="96"/>
        <end position="117"/>
    </location>
</feature>
<organism evidence="2">
    <name type="scientific">hydrothermal vent metagenome</name>
    <dbReference type="NCBI Taxonomy" id="652676"/>
    <lineage>
        <taxon>unclassified sequences</taxon>
        <taxon>metagenomes</taxon>
        <taxon>ecological metagenomes</taxon>
    </lineage>
</organism>
<sequence length="183" mass="19981">MYVVICHSESRIKFGKSPNINIDMIKNHSLNIGFSFGLTSSIITTLGLMVGLYSGTHSKPVVIGGILTIAIADAFSDALGIHISEESENRHTVKEIWLATVATFFSKFLFSLTFIIPVLLFKLLVAMFVSMAWGLSALCLLSYAMARTQKTNPVKVIAEHLSIAAIVIVLTHYVGIWISSTFG</sequence>
<evidence type="ECO:0008006" key="3">
    <source>
        <dbReference type="Google" id="ProtNLM"/>
    </source>
</evidence>
<feature type="transmembrane region" description="Helical" evidence="1">
    <location>
        <begin position="61"/>
        <end position="84"/>
    </location>
</feature>